<proteinExistence type="predicted"/>
<feature type="region of interest" description="Disordered" evidence="1">
    <location>
        <begin position="67"/>
        <end position="103"/>
    </location>
</feature>
<evidence type="ECO:0000256" key="1">
    <source>
        <dbReference type="SAM" id="MobiDB-lite"/>
    </source>
</evidence>
<dbReference type="AlphaFoldDB" id="A0A9P0ZVR5"/>
<evidence type="ECO:0000313" key="3">
    <source>
        <dbReference type="Proteomes" id="UP001152484"/>
    </source>
</evidence>
<dbReference type="Proteomes" id="UP001152484">
    <property type="component" value="Unassembled WGS sequence"/>
</dbReference>
<name>A0A9P0ZVR5_CUSEU</name>
<sequence length="103" mass="11183">MDKINLVKDVMLNENQHVNDSSPISDPPSPVPLKLYIVRFGGSSSSETNPNSRLRKKYGDNLVSDTCDGLDGLDEEDGEEVSSVPVEGRLTEGFNVGSEEEEG</sequence>
<accession>A0A9P0ZVR5</accession>
<dbReference type="EMBL" id="CAMAPE010000073">
    <property type="protein sequence ID" value="CAH9117132.1"/>
    <property type="molecule type" value="Genomic_DNA"/>
</dbReference>
<feature type="compositionally biased region" description="Acidic residues" evidence="1">
    <location>
        <begin position="71"/>
        <end position="80"/>
    </location>
</feature>
<reference evidence="2" key="1">
    <citation type="submission" date="2022-07" db="EMBL/GenBank/DDBJ databases">
        <authorList>
            <person name="Macas J."/>
            <person name="Novak P."/>
            <person name="Neumann P."/>
        </authorList>
    </citation>
    <scope>NUCLEOTIDE SEQUENCE</scope>
</reference>
<gene>
    <name evidence="2" type="ORF">CEURO_LOCUS21419</name>
</gene>
<evidence type="ECO:0000313" key="2">
    <source>
        <dbReference type="EMBL" id="CAH9117132.1"/>
    </source>
</evidence>
<protein>
    <submittedName>
        <fullName evidence="2">Uncharacterized protein</fullName>
    </submittedName>
</protein>
<organism evidence="2 3">
    <name type="scientific">Cuscuta europaea</name>
    <name type="common">European dodder</name>
    <dbReference type="NCBI Taxonomy" id="41803"/>
    <lineage>
        <taxon>Eukaryota</taxon>
        <taxon>Viridiplantae</taxon>
        <taxon>Streptophyta</taxon>
        <taxon>Embryophyta</taxon>
        <taxon>Tracheophyta</taxon>
        <taxon>Spermatophyta</taxon>
        <taxon>Magnoliopsida</taxon>
        <taxon>eudicotyledons</taxon>
        <taxon>Gunneridae</taxon>
        <taxon>Pentapetalae</taxon>
        <taxon>asterids</taxon>
        <taxon>lamiids</taxon>
        <taxon>Solanales</taxon>
        <taxon>Convolvulaceae</taxon>
        <taxon>Cuscuteae</taxon>
        <taxon>Cuscuta</taxon>
        <taxon>Cuscuta subgen. Cuscuta</taxon>
    </lineage>
</organism>
<comment type="caution">
    <text evidence="2">The sequence shown here is derived from an EMBL/GenBank/DDBJ whole genome shotgun (WGS) entry which is preliminary data.</text>
</comment>
<keyword evidence="3" id="KW-1185">Reference proteome</keyword>